<organism evidence="1 2">
    <name type="scientific">Pseudomonas syringae pv. spinaceae</name>
    <dbReference type="NCBI Taxonomy" id="264459"/>
    <lineage>
        <taxon>Bacteria</taxon>
        <taxon>Pseudomonadati</taxon>
        <taxon>Pseudomonadota</taxon>
        <taxon>Gammaproteobacteria</taxon>
        <taxon>Pseudomonadales</taxon>
        <taxon>Pseudomonadaceae</taxon>
        <taxon>Pseudomonas</taxon>
        <taxon>Pseudomonas syringae</taxon>
    </lineage>
</organism>
<comment type="caution">
    <text evidence="1">The sequence shown here is derived from an EMBL/GenBank/DDBJ whole genome shotgun (WGS) entry which is preliminary data.</text>
</comment>
<accession>A0A0Q0A0R2</accession>
<reference evidence="1 2" key="1">
    <citation type="submission" date="2015-09" db="EMBL/GenBank/DDBJ databases">
        <title>Genome announcement of multiple Pseudomonas syringae strains.</title>
        <authorList>
            <person name="Thakur S."/>
            <person name="Wang P.W."/>
            <person name="Gong Y."/>
            <person name="Weir B.S."/>
            <person name="Guttman D.S."/>
        </authorList>
    </citation>
    <scope>NUCLEOTIDE SEQUENCE [LARGE SCALE GENOMIC DNA]</scope>
    <source>
        <strain evidence="1 2">ICMP16929</strain>
    </source>
</reference>
<gene>
    <name evidence="1" type="ORF">ALO94_01185</name>
</gene>
<dbReference type="EMBL" id="LJRI01001227">
    <property type="protein sequence ID" value="KPY69001.1"/>
    <property type="molecule type" value="Genomic_DNA"/>
</dbReference>
<dbReference type="InterPro" id="IPR053716">
    <property type="entry name" value="Flag_assembly_chemotaxis_eff"/>
</dbReference>
<evidence type="ECO:0000313" key="1">
    <source>
        <dbReference type="EMBL" id="KPY69001.1"/>
    </source>
</evidence>
<dbReference type="Proteomes" id="UP000050384">
    <property type="component" value="Unassembled WGS sequence"/>
</dbReference>
<dbReference type="Gene3D" id="1.10.287.1700">
    <property type="match status" value="1"/>
</dbReference>
<protein>
    <submittedName>
        <fullName evidence="1">HrpO</fullName>
    </submittedName>
</protein>
<sequence length="149" mass="17654">MMDETLEEDPQREALEQVISLLTPLRQHRQASAERAHRQAQVELKSMLDHLSETRASLDQERDNHKRRRESLSQDHLQKTISLNDVDRWHEKEKNMLDRLAFIRQDVQQQQLRVAEQQTLLEHKRLQAKASQRAVEKLACMEETLNEEG</sequence>
<dbReference type="PATRIC" id="fig|264459.3.peg.2150"/>
<name>A0A0Q0A0R2_PSESX</name>
<evidence type="ECO:0000313" key="2">
    <source>
        <dbReference type="Proteomes" id="UP000050384"/>
    </source>
</evidence>
<dbReference type="AlphaFoldDB" id="A0A0Q0A0R2"/>
<proteinExistence type="predicted"/>